<dbReference type="SUPFAM" id="SSF52518">
    <property type="entry name" value="Thiamin diphosphate-binding fold (THDP-binding)"/>
    <property type="match status" value="1"/>
</dbReference>
<dbReference type="InterPro" id="IPR050722">
    <property type="entry name" value="Pyruvate:ferred/Flavod_OxRd"/>
</dbReference>
<organism evidence="5 6">
    <name type="scientific">Brotocaccenecus cirricatena</name>
    <dbReference type="NCBI Taxonomy" id="3064195"/>
    <lineage>
        <taxon>Bacteria</taxon>
        <taxon>Bacillati</taxon>
        <taxon>Bacillota</taxon>
        <taxon>Clostridia</taxon>
        <taxon>Eubacteriales</taxon>
        <taxon>Oscillospiraceae</taxon>
        <taxon>Brotocaccenecus</taxon>
    </lineage>
</organism>
<evidence type="ECO:0000313" key="5">
    <source>
        <dbReference type="EMBL" id="MCC2129443.1"/>
    </source>
</evidence>
<accession>A0AAE3AGD4</accession>
<dbReference type="Gene3D" id="3.40.50.970">
    <property type="match status" value="1"/>
</dbReference>
<evidence type="ECO:0000256" key="1">
    <source>
        <dbReference type="ARBA" id="ARBA00009032"/>
    </source>
</evidence>
<dbReference type="GO" id="GO:0006979">
    <property type="term" value="P:response to oxidative stress"/>
    <property type="evidence" value="ECO:0007669"/>
    <property type="project" value="TreeGrafter"/>
</dbReference>
<dbReference type="GO" id="GO:0016903">
    <property type="term" value="F:oxidoreductase activity, acting on the aldehyde or oxo group of donors"/>
    <property type="evidence" value="ECO:0007669"/>
    <property type="project" value="UniProtKB-ARBA"/>
</dbReference>
<evidence type="ECO:0000259" key="4">
    <source>
        <dbReference type="Pfam" id="PF17147"/>
    </source>
</evidence>
<comment type="similarity">
    <text evidence="1">Belongs to the pyruvate:ferredoxin/flavodoxin oxidoreductase family.</text>
</comment>
<evidence type="ECO:0000256" key="2">
    <source>
        <dbReference type="ARBA" id="ARBA00023002"/>
    </source>
</evidence>
<dbReference type="Pfam" id="PF17147">
    <property type="entry name" value="PFOR_II"/>
    <property type="match status" value="1"/>
</dbReference>
<sequence length="396" mass="43609">MADIQVINGNMAAAIGAALCRPDIIAAYPITPQTPIVEYLADFVTGGKLDSSVSEVESELSAMSVVTGASLAGSRVFTASASQGLSLMYEPYFRASTLRLPVVMAVANREMISPQTLWGGPQDSLTVRDAGWLQIYVEDNQEILDTMIMAYRIAEDKNVLLPINVCFDGFYLSHMSERVEIPTQEQVDEFLPKYVPEHIILDPQRPMAVDPLTNGNLLTEYRLKHMMGQQNALKLLEELDKVYGEKFGRSYGGAVEEYRCDDADYVIVTMGSMTGVAKDRVDKARADGKKVGLLKMRMVRPFPCDRVAKVLSGKRAFGVVDRNVSFGWNTGIIYEEICASMNRAASFVPNVPFIAGLGGEDITATHIDYAIDKIIAQDGKTGKHDTVWLNREVMGL</sequence>
<dbReference type="Gene3D" id="3.40.50.920">
    <property type="match status" value="1"/>
</dbReference>
<dbReference type="InterPro" id="IPR033412">
    <property type="entry name" value="PFOR_II"/>
</dbReference>
<dbReference type="InterPro" id="IPR002880">
    <property type="entry name" value="Pyrv_Fd/Flavodoxin_OxRdtase_N"/>
</dbReference>
<dbReference type="Pfam" id="PF01855">
    <property type="entry name" value="POR_N"/>
    <property type="match status" value="1"/>
</dbReference>
<gene>
    <name evidence="5" type="ORF">LKD37_07940</name>
</gene>
<dbReference type="GO" id="GO:0019752">
    <property type="term" value="P:carboxylic acid metabolic process"/>
    <property type="evidence" value="ECO:0007669"/>
    <property type="project" value="UniProtKB-ARBA"/>
</dbReference>
<dbReference type="CDD" id="cd07034">
    <property type="entry name" value="TPP_PYR_PFOR_IOR-alpha_like"/>
    <property type="match status" value="1"/>
</dbReference>
<reference evidence="5" key="1">
    <citation type="submission" date="2021-10" db="EMBL/GenBank/DDBJ databases">
        <title>Anaerobic single-cell dispensing facilitates the cultivation of human gut bacteria.</title>
        <authorList>
            <person name="Afrizal A."/>
        </authorList>
    </citation>
    <scope>NUCLEOTIDE SEQUENCE</scope>
    <source>
        <strain evidence="5">CLA-AA-H272</strain>
    </source>
</reference>
<keyword evidence="6" id="KW-1185">Reference proteome</keyword>
<dbReference type="FunFam" id="3.40.50.970:FF:000012">
    <property type="entry name" value="Pyruvate:ferredoxin (Flavodoxin) oxidoreductase"/>
    <property type="match status" value="1"/>
</dbReference>
<comment type="caution">
    <text evidence="5">The sequence shown here is derived from an EMBL/GenBank/DDBJ whole genome shotgun (WGS) entry which is preliminary data.</text>
</comment>
<proteinExistence type="inferred from homology"/>
<dbReference type="PANTHER" id="PTHR32154:SF0">
    <property type="entry name" value="PYRUVATE-FLAVODOXIN OXIDOREDUCTASE-RELATED"/>
    <property type="match status" value="1"/>
</dbReference>
<dbReference type="EMBL" id="JAJEPW010000019">
    <property type="protein sequence ID" value="MCC2129443.1"/>
    <property type="molecule type" value="Genomic_DNA"/>
</dbReference>
<dbReference type="PANTHER" id="PTHR32154">
    <property type="entry name" value="PYRUVATE-FLAVODOXIN OXIDOREDUCTASE-RELATED"/>
    <property type="match status" value="1"/>
</dbReference>
<protein>
    <submittedName>
        <fullName evidence="5">Phenylglyoxylate dehydrogenase</fullName>
    </submittedName>
</protein>
<dbReference type="InterPro" id="IPR009014">
    <property type="entry name" value="Transketo_C/PFOR_II"/>
</dbReference>
<dbReference type="RefSeq" id="WP_302928723.1">
    <property type="nucleotide sequence ID" value="NZ_JAJEPW010000019.1"/>
</dbReference>
<dbReference type="SUPFAM" id="SSF52922">
    <property type="entry name" value="TK C-terminal domain-like"/>
    <property type="match status" value="1"/>
</dbReference>
<keyword evidence="2" id="KW-0560">Oxidoreductase</keyword>
<name>A0AAE3AGD4_9FIRM</name>
<feature type="domain" description="Pyruvate:ferredoxin oxidoreductase core" evidence="4">
    <location>
        <begin position="263"/>
        <end position="367"/>
    </location>
</feature>
<dbReference type="Proteomes" id="UP001199319">
    <property type="component" value="Unassembled WGS sequence"/>
</dbReference>
<evidence type="ECO:0000259" key="3">
    <source>
        <dbReference type="Pfam" id="PF01855"/>
    </source>
</evidence>
<dbReference type="FunFam" id="3.40.50.920:FF:000010">
    <property type="entry name" value="Pyruvate ferredoxin oxidoreductase, alpha subunit"/>
    <property type="match status" value="1"/>
</dbReference>
<dbReference type="AlphaFoldDB" id="A0AAE3AGD4"/>
<dbReference type="InterPro" id="IPR029061">
    <property type="entry name" value="THDP-binding"/>
</dbReference>
<evidence type="ECO:0000313" key="6">
    <source>
        <dbReference type="Proteomes" id="UP001199319"/>
    </source>
</evidence>
<feature type="domain" description="Pyruvate flavodoxin/ferredoxin oxidoreductase pyrimidine binding" evidence="3">
    <location>
        <begin position="16"/>
        <end position="230"/>
    </location>
</feature>